<evidence type="ECO:0000313" key="5">
    <source>
        <dbReference type="EMBL" id="HJA08218.1"/>
    </source>
</evidence>
<keyword evidence="3" id="KW-0175">Coiled coil</keyword>
<feature type="domain" description="ABC transporter" evidence="4">
    <location>
        <begin position="4"/>
        <end position="218"/>
    </location>
</feature>
<dbReference type="PANTHER" id="PTHR42855:SF2">
    <property type="entry name" value="DRUG RESISTANCE ABC TRANSPORTER,ATP-BINDING PROTEIN"/>
    <property type="match status" value="1"/>
</dbReference>
<dbReference type="SUPFAM" id="SSF52540">
    <property type="entry name" value="P-loop containing nucleoside triphosphate hydrolases"/>
    <property type="match status" value="2"/>
</dbReference>
<dbReference type="PANTHER" id="PTHR42855">
    <property type="entry name" value="ABC TRANSPORTER ATP-BINDING SUBUNIT"/>
    <property type="match status" value="1"/>
</dbReference>
<dbReference type="InterPro" id="IPR003439">
    <property type="entry name" value="ABC_transporter-like_ATP-bd"/>
</dbReference>
<dbReference type="InterPro" id="IPR027417">
    <property type="entry name" value="P-loop_NTPase"/>
</dbReference>
<dbReference type="InterPro" id="IPR051309">
    <property type="entry name" value="ABCF_ATPase"/>
</dbReference>
<dbReference type="AlphaFoldDB" id="A0A9D2HBQ2"/>
<evidence type="ECO:0000256" key="1">
    <source>
        <dbReference type="ARBA" id="ARBA00022741"/>
    </source>
</evidence>
<evidence type="ECO:0000313" key="6">
    <source>
        <dbReference type="Proteomes" id="UP000824225"/>
    </source>
</evidence>
<dbReference type="InterPro" id="IPR017871">
    <property type="entry name" value="ABC_transporter-like_CS"/>
</dbReference>
<reference evidence="5" key="2">
    <citation type="submission" date="2021-04" db="EMBL/GenBank/DDBJ databases">
        <authorList>
            <person name="Gilroy R."/>
        </authorList>
    </citation>
    <scope>NUCLEOTIDE SEQUENCE</scope>
    <source>
        <strain evidence="5">CHK186-16707</strain>
    </source>
</reference>
<dbReference type="SMART" id="SM00382">
    <property type="entry name" value="AAA"/>
    <property type="match status" value="2"/>
</dbReference>
<protein>
    <submittedName>
        <fullName evidence="5">ATP-binding cassette domain-containing protein</fullName>
    </submittedName>
</protein>
<dbReference type="Pfam" id="PF00005">
    <property type="entry name" value="ABC_tran"/>
    <property type="match status" value="2"/>
</dbReference>
<feature type="coiled-coil region" evidence="3">
    <location>
        <begin position="263"/>
        <end position="290"/>
    </location>
</feature>
<evidence type="ECO:0000256" key="2">
    <source>
        <dbReference type="ARBA" id="ARBA00022840"/>
    </source>
</evidence>
<keyword evidence="2 5" id="KW-0067">ATP-binding</keyword>
<organism evidence="5 6">
    <name type="scientific">Candidatus Mailhella merdigallinarum</name>
    <dbReference type="NCBI Taxonomy" id="2838658"/>
    <lineage>
        <taxon>Bacteria</taxon>
        <taxon>Pseudomonadati</taxon>
        <taxon>Thermodesulfobacteriota</taxon>
        <taxon>Desulfovibrionia</taxon>
        <taxon>Desulfovibrionales</taxon>
        <taxon>Desulfovibrionaceae</taxon>
        <taxon>Mailhella</taxon>
    </lineage>
</organism>
<dbReference type="EMBL" id="DXAN01000006">
    <property type="protein sequence ID" value="HJA08218.1"/>
    <property type="molecule type" value="Genomic_DNA"/>
</dbReference>
<reference evidence="5" key="1">
    <citation type="journal article" date="2021" name="PeerJ">
        <title>Extensive microbial diversity within the chicken gut microbiome revealed by metagenomics and culture.</title>
        <authorList>
            <person name="Gilroy R."/>
            <person name="Ravi A."/>
            <person name="Getino M."/>
            <person name="Pursley I."/>
            <person name="Horton D.L."/>
            <person name="Alikhan N.F."/>
            <person name="Baker D."/>
            <person name="Gharbi K."/>
            <person name="Hall N."/>
            <person name="Watson M."/>
            <person name="Adriaenssens E.M."/>
            <person name="Foster-Nyarko E."/>
            <person name="Jarju S."/>
            <person name="Secka A."/>
            <person name="Antonio M."/>
            <person name="Oren A."/>
            <person name="Chaudhuri R.R."/>
            <person name="La Ragione R."/>
            <person name="Hildebrand F."/>
            <person name="Pallen M.J."/>
        </authorList>
    </citation>
    <scope>NUCLEOTIDE SEQUENCE</scope>
    <source>
        <strain evidence="5">CHK186-16707</strain>
    </source>
</reference>
<dbReference type="CDD" id="cd03221">
    <property type="entry name" value="ABCF_EF-3"/>
    <property type="match status" value="2"/>
</dbReference>
<dbReference type="InterPro" id="IPR003593">
    <property type="entry name" value="AAA+_ATPase"/>
</dbReference>
<evidence type="ECO:0000259" key="4">
    <source>
        <dbReference type="PROSITE" id="PS50893"/>
    </source>
</evidence>
<name>A0A9D2HBQ2_9BACT</name>
<keyword evidence="1" id="KW-0547">Nucleotide-binding</keyword>
<sequence>MALIALNHVTFAHEGAPRPLFDDLSLRLDTDWKLGLIGRNGRGKTTLLHLLDGTLPHAGNIDMPLPTHRFPPAVPDPELPVGALARLLVPDFAPWRWRRELALLGVAELEASAWEARPFARLSGGEQTKALLAALFAHDTGFPLIDEPTNHLDAAGRAALGRYLARKRGFVLVSHDRALLDACVDHVLALTGDGPQLQQGRYSDWKRNREYAEACERARHDKLRKDARRLTEAARRSAGWSEAVERSKIGAHVPDRGFVGHKAAKMMKRAKALEVRRDKAAEEAASLLRHVEEREPPVLCPLPSRPGRLLEAADLSLWYQAERPLCRGLNLVVEPGQRLAISGGNGSGKSTLLRLLAGEETVGAGFSGHLRRAAGLKVSYVAQDCGFLQGDPANFPILRGLDPARFRAVLDRLGMGGKADKSLWNRDMRLYSDGQKKKMLLAAGLCAEAHLYVWDEPLNFLDIEAREQIENALLAAGPTLVFVEHDRAFTERVATDKLDLQAFFSRPRTGPRSVFH</sequence>
<dbReference type="GO" id="GO:0016887">
    <property type="term" value="F:ATP hydrolysis activity"/>
    <property type="evidence" value="ECO:0007669"/>
    <property type="project" value="InterPro"/>
</dbReference>
<dbReference type="PROSITE" id="PS00211">
    <property type="entry name" value="ABC_TRANSPORTER_1"/>
    <property type="match status" value="1"/>
</dbReference>
<dbReference type="PROSITE" id="PS50893">
    <property type="entry name" value="ABC_TRANSPORTER_2"/>
    <property type="match status" value="2"/>
</dbReference>
<comment type="caution">
    <text evidence="5">The sequence shown here is derived from an EMBL/GenBank/DDBJ whole genome shotgun (WGS) entry which is preliminary data.</text>
</comment>
<proteinExistence type="predicted"/>
<accession>A0A9D2HBQ2</accession>
<dbReference type="GO" id="GO:0005524">
    <property type="term" value="F:ATP binding"/>
    <property type="evidence" value="ECO:0007669"/>
    <property type="project" value="UniProtKB-KW"/>
</dbReference>
<gene>
    <name evidence="5" type="ORF">H9962_03380</name>
</gene>
<dbReference type="Gene3D" id="3.40.50.300">
    <property type="entry name" value="P-loop containing nucleotide triphosphate hydrolases"/>
    <property type="match status" value="3"/>
</dbReference>
<dbReference type="Proteomes" id="UP000824225">
    <property type="component" value="Unassembled WGS sequence"/>
</dbReference>
<feature type="domain" description="ABC transporter" evidence="4">
    <location>
        <begin position="310"/>
        <end position="516"/>
    </location>
</feature>
<evidence type="ECO:0000256" key="3">
    <source>
        <dbReference type="SAM" id="Coils"/>
    </source>
</evidence>